<dbReference type="EMBL" id="FOUP01000017">
    <property type="protein sequence ID" value="SFO55366.1"/>
    <property type="molecule type" value="Genomic_DNA"/>
</dbReference>
<evidence type="ECO:0000313" key="3">
    <source>
        <dbReference type="EMBL" id="SFO55366.1"/>
    </source>
</evidence>
<dbReference type="AlphaFoldDB" id="A0A1I5I5I0"/>
<proteinExistence type="predicted"/>
<keyword evidence="1" id="KW-0175">Coiled coil</keyword>
<dbReference type="EMBL" id="RBXX01000002">
    <property type="protein sequence ID" value="RKT83046.1"/>
    <property type="molecule type" value="Genomic_DNA"/>
</dbReference>
<dbReference type="Proteomes" id="UP000270697">
    <property type="component" value="Unassembled WGS sequence"/>
</dbReference>
<keyword evidence="5" id="KW-1185">Reference proteome</keyword>
<evidence type="ECO:0000256" key="1">
    <source>
        <dbReference type="SAM" id="Coils"/>
    </source>
</evidence>
<feature type="coiled-coil region" evidence="1">
    <location>
        <begin position="120"/>
        <end position="147"/>
    </location>
</feature>
<dbReference type="OrthoDB" id="5242012at2"/>
<reference evidence="2 5" key="2">
    <citation type="submission" date="2018-10" db="EMBL/GenBank/DDBJ databases">
        <title>Sequencing the genomes of 1000 actinobacteria strains.</title>
        <authorList>
            <person name="Klenk H.-P."/>
        </authorList>
    </citation>
    <scope>NUCLEOTIDE SEQUENCE [LARGE SCALE GENOMIC DNA]</scope>
    <source>
        <strain evidence="2 5">DSM 45119</strain>
    </source>
</reference>
<protein>
    <submittedName>
        <fullName evidence="3">Uncharacterized protein</fullName>
    </submittedName>
</protein>
<accession>A0A1I5I5I0</accession>
<gene>
    <name evidence="2" type="ORF">ATL45_1319</name>
    <name evidence="3" type="ORF">SAMN05421805_11793</name>
</gene>
<dbReference type="RefSeq" id="WP_093157730.1">
    <property type="nucleotide sequence ID" value="NZ_FOUP01000017.1"/>
</dbReference>
<organism evidence="3 4">
    <name type="scientific">Saccharopolyspora antimicrobica</name>
    <dbReference type="NCBI Taxonomy" id="455193"/>
    <lineage>
        <taxon>Bacteria</taxon>
        <taxon>Bacillati</taxon>
        <taxon>Actinomycetota</taxon>
        <taxon>Actinomycetes</taxon>
        <taxon>Pseudonocardiales</taxon>
        <taxon>Pseudonocardiaceae</taxon>
        <taxon>Saccharopolyspora</taxon>
    </lineage>
</organism>
<evidence type="ECO:0000313" key="5">
    <source>
        <dbReference type="Proteomes" id="UP000270697"/>
    </source>
</evidence>
<dbReference type="STRING" id="455193.SAMN05421805_11793"/>
<reference evidence="3 4" key="1">
    <citation type="submission" date="2016-10" db="EMBL/GenBank/DDBJ databases">
        <authorList>
            <person name="de Groot N.N."/>
        </authorList>
    </citation>
    <scope>NUCLEOTIDE SEQUENCE [LARGE SCALE GENOMIC DNA]</scope>
    <source>
        <strain evidence="3 4">CPCC 201259</strain>
    </source>
</reference>
<evidence type="ECO:0000313" key="4">
    <source>
        <dbReference type="Proteomes" id="UP000199398"/>
    </source>
</evidence>
<dbReference type="Proteomes" id="UP000199398">
    <property type="component" value="Unassembled WGS sequence"/>
</dbReference>
<name>A0A1I5I5I0_9PSEU</name>
<sequence>MSGGLVRRWLSTSGRPPHEIAAAEPPERLAAALVRNLAEGTGGKAAYAVPTERSHVVVESWPPGLSGVAGAAGAEQVGSTGGALFVIAPSKWDDAARALLRDTAAWLDVAVQLARLHVDHAAADQRARRLNAELNSARARLARVRDLERHRLVQAITATTLRDLDEVRKSLRAVTEEGAELSTAEGVLEELIDDFRAVVRGVFPAMLPDRGPRAALEELAATLPRAVTFKGDLGRRAGWQLESGFYHAVAAALNLLAGKGSALPMTVTFGRDDALRARIHAPDAPAEAQLRYALGQDVERLAVLGGDMECAAVDGAAVITVRLAERVELAPPAVDPAELERSAVYRKVRELVRQGQIAVGGAPGRAAWDAVAERLTMPPRLAVVGPGGDIKGGTLASITVFDTPADRELAEELRADDDPRGGMDGVLCRVPAAPEFREVLLTGRNRVVLAESGSVGSLAARLAAHGPVIAARRAVVAMRDLVRGLPAGHQLRWAVEQVSADAHEFAELDLLDDLERGDVLRAAATDAARMLGADGIDPRTRLGLPPSATDEEVVTAARAAVARWRAHAEHPANSSRDRAACEVLVRTAEGMLAPKGQSC</sequence>
<evidence type="ECO:0000313" key="2">
    <source>
        <dbReference type="EMBL" id="RKT83046.1"/>
    </source>
</evidence>